<reference evidence="2" key="1">
    <citation type="submission" date="2017-09" db="EMBL/GenBank/DDBJ databases">
        <title>Depth-based differentiation of microbial function through sediment-hosted aquifers and enrichment of novel symbionts in the deep terrestrial subsurface.</title>
        <authorList>
            <person name="Probst A.J."/>
            <person name="Ladd B."/>
            <person name="Jarett J.K."/>
            <person name="Geller-Mcgrath D.E."/>
            <person name="Sieber C.M.K."/>
            <person name="Emerson J.B."/>
            <person name="Anantharaman K."/>
            <person name="Thomas B.C."/>
            <person name="Malmstrom R."/>
            <person name="Stieglmeier M."/>
            <person name="Klingl A."/>
            <person name="Woyke T."/>
            <person name="Ryan C.M."/>
            <person name="Banfield J.F."/>
        </authorList>
    </citation>
    <scope>NUCLEOTIDE SEQUENCE [LARGE SCALE GENOMIC DNA]</scope>
</reference>
<sequence length="42" mass="4988">EDDPQKRQPDISKAKKILGWKPLVSLETGLKNTIRYFEQRFL</sequence>
<protein>
    <submittedName>
        <fullName evidence="1">NAD-dependent dehydratase</fullName>
    </submittedName>
</protein>
<dbReference type="Gene3D" id="3.90.25.10">
    <property type="entry name" value="UDP-galactose 4-epimerase, domain 1"/>
    <property type="match status" value="1"/>
</dbReference>
<dbReference type="AlphaFoldDB" id="A0A2H0WTE3"/>
<accession>A0A2H0WTE3</accession>
<feature type="non-terminal residue" evidence="1">
    <location>
        <position position="1"/>
    </location>
</feature>
<dbReference type="EMBL" id="PEZG01000021">
    <property type="protein sequence ID" value="PIS15942.1"/>
    <property type="molecule type" value="Genomic_DNA"/>
</dbReference>
<dbReference type="Proteomes" id="UP000231198">
    <property type="component" value="Unassembled WGS sequence"/>
</dbReference>
<evidence type="ECO:0000313" key="2">
    <source>
        <dbReference type="Proteomes" id="UP000231198"/>
    </source>
</evidence>
<organism evidence="1 2">
    <name type="scientific">Candidatus Roizmanbacteria bacterium CG09_land_8_20_14_0_10_41_9</name>
    <dbReference type="NCBI Taxonomy" id="1974850"/>
    <lineage>
        <taxon>Bacteria</taxon>
        <taxon>Candidatus Roizmaniibacteriota</taxon>
    </lineage>
</organism>
<evidence type="ECO:0000313" key="1">
    <source>
        <dbReference type="EMBL" id="PIS15942.1"/>
    </source>
</evidence>
<proteinExistence type="predicted"/>
<gene>
    <name evidence="1" type="ORF">COT62_00965</name>
</gene>
<dbReference type="SUPFAM" id="SSF51735">
    <property type="entry name" value="NAD(P)-binding Rossmann-fold domains"/>
    <property type="match status" value="1"/>
</dbReference>
<dbReference type="InterPro" id="IPR036291">
    <property type="entry name" value="NAD(P)-bd_dom_sf"/>
</dbReference>
<comment type="caution">
    <text evidence="1">The sequence shown here is derived from an EMBL/GenBank/DDBJ whole genome shotgun (WGS) entry which is preliminary data.</text>
</comment>
<name>A0A2H0WTE3_9BACT</name>